<evidence type="ECO:0000313" key="2">
    <source>
        <dbReference type="EMBL" id="KAE8393326.1"/>
    </source>
</evidence>
<dbReference type="OrthoDB" id="3922101at2759"/>
<organism evidence="2">
    <name type="scientific">Petromyces alliaceus</name>
    <name type="common">Aspergillus alliaceus</name>
    <dbReference type="NCBI Taxonomy" id="209559"/>
    <lineage>
        <taxon>Eukaryota</taxon>
        <taxon>Fungi</taxon>
        <taxon>Dikarya</taxon>
        <taxon>Ascomycota</taxon>
        <taxon>Pezizomycotina</taxon>
        <taxon>Eurotiomycetes</taxon>
        <taxon>Eurotiomycetidae</taxon>
        <taxon>Eurotiales</taxon>
        <taxon>Aspergillaceae</taxon>
        <taxon>Aspergillus</taxon>
        <taxon>Aspergillus subgen. Circumdati</taxon>
    </lineage>
</organism>
<feature type="compositionally biased region" description="Basic residues" evidence="1">
    <location>
        <begin position="72"/>
        <end position="93"/>
    </location>
</feature>
<proteinExistence type="predicted"/>
<protein>
    <recommendedName>
        <fullName evidence="3">Arrestin C-terminal-like domain-containing protein</fullName>
    </recommendedName>
</protein>
<feature type="region of interest" description="Disordered" evidence="1">
    <location>
        <begin position="70"/>
        <end position="96"/>
    </location>
</feature>
<name>A0A5N7CGM9_PETAA</name>
<evidence type="ECO:0000256" key="1">
    <source>
        <dbReference type="SAM" id="MobiDB-lite"/>
    </source>
</evidence>
<sequence length="428" mass="47700">MEAWDLQLTVPRTHTLLEAGGDVHTPPITGSVAITGPSSALDSSPDNFPKVNISLVRSVTPRQLDPTVSIPKKSRGSFFKRHHKHSPTSHNYHRTTPTLHSDVETIVQCDLWHSPDEVDSQDEEDRAWMRLNFIVPIPSNIPATAETVLGDVSYAIRATVTSPTAPSMPILIESQPIKILRRVISEPVRYLRQYPGERVSTELYLTPDPQYPDLLGRTKAAYSLQWVARSTITKGERKTEVKYIVVKELKWRVEETVKHITISTDGDLQTNAIATTCKAQHVRHLCDGNQKGHWIASGASRSGDDLIEIPFDIVIPPEVNAANELTLSSYACQHRRKPCECDARERSAIVVDHQLKLEVITGVDTFDQETGKLVDRRPRVKSFNAAFPLSIGEFISGDDLSLSELLADDTLPSYDDAYLMPPNYATAQ</sequence>
<reference evidence="2" key="1">
    <citation type="submission" date="2019-04" db="EMBL/GenBank/DDBJ databases">
        <title>Friends and foes A comparative genomics studyof 23 Aspergillus species from section Flavi.</title>
        <authorList>
            <consortium name="DOE Joint Genome Institute"/>
            <person name="Kjaerbolling I."/>
            <person name="Vesth T."/>
            <person name="Frisvad J.C."/>
            <person name="Nybo J.L."/>
            <person name="Theobald S."/>
            <person name="Kildgaard S."/>
            <person name="Isbrandt T."/>
            <person name="Kuo A."/>
            <person name="Sato A."/>
            <person name="Lyhne E.K."/>
            <person name="Kogle M.E."/>
            <person name="Wiebenga A."/>
            <person name="Kun R.S."/>
            <person name="Lubbers R.J."/>
            <person name="Makela M.R."/>
            <person name="Barry K."/>
            <person name="Chovatia M."/>
            <person name="Clum A."/>
            <person name="Daum C."/>
            <person name="Haridas S."/>
            <person name="He G."/>
            <person name="LaButti K."/>
            <person name="Lipzen A."/>
            <person name="Mondo S."/>
            <person name="Riley R."/>
            <person name="Salamov A."/>
            <person name="Simmons B.A."/>
            <person name="Magnuson J.K."/>
            <person name="Henrissat B."/>
            <person name="Mortensen U.H."/>
            <person name="Larsen T.O."/>
            <person name="Devries R.P."/>
            <person name="Grigoriev I.V."/>
            <person name="Machida M."/>
            <person name="Baker S.E."/>
            <person name="Andersen M.R."/>
        </authorList>
    </citation>
    <scope>NUCLEOTIDE SEQUENCE [LARGE SCALE GENOMIC DNA]</scope>
    <source>
        <strain evidence="2">IBT 14317</strain>
    </source>
</reference>
<dbReference type="AlphaFoldDB" id="A0A5N7CGM9"/>
<gene>
    <name evidence="2" type="ORF">BDV23DRAFT_149479</name>
</gene>
<dbReference type="EMBL" id="ML735230">
    <property type="protein sequence ID" value="KAE8393326.1"/>
    <property type="molecule type" value="Genomic_DNA"/>
</dbReference>
<evidence type="ECO:0008006" key="3">
    <source>
        <dbReference type="Google" id="ProtNLM"/>
    </source>
</evidence>
<accession>A0A5N7CGM9</accession>
<dbReference type="Proteomes" id="UP000326877">
    <property type="component" value="Unassembled WGS sequence"/>
</dbReference>